<dbReference type="GO" id="GO:0016020">
    <property type="term" value="C:membrane"/>
    <property type="evidence" value="ECO:0007669"/>
    <property type="project" value="InterPro"/>
</dbReference>
<reference evidence="10 11" key="1">
    <citation type="submission" date="2015-10" db="EMBL/GenBank/DDBJ databases">
        <title>Draft Genome Sequence of Chlorobium limicola strain Frasassi Growing under Artificial Lighting in the Frasassi Cave System.</title>
        <authorList>
            <person name="Mansor M."/>
            <person name="Macalady J."/>
        </authorList>
    </citation>
    <scope>NUCLEOTIDE SEQUENCE [LARGE SCALE GENOMIC DNA]</scope>
    <source>
        <strain evidence="10 11">Frasassi</strain>
    </source>
</reference>
<accession>A0A101JA47</accession>
<feature type="domain" description="ABC transporter" evidence="9">
    <location>
        <begin position="2"/>
        <end position="233"/>
    </location>
</feature>
<dbReference type="AlphaFoldDB" id="A0A101JA47"/>
<keyword evidence="7" id="KW-0406">Ion transport</keyword>
<comment type="caution">
    <text evidence="10">The sequence shown here is derived from an EMBL/GenBank/DDBJ whole genome shotgun (WGS) entry which is preliminary data.</text>
</comment>
<dbReference type="PANTHER" id="PTHR42781">
    <property type="entry name" value="SPERMIDINE/PUTRESCINE IMPORT ATP-BINDING PROTEIN POTA"/>
    <property type="match status" value="1"/>
</dbReference>
<keyword evidence="4" id="KW-0547">Nucleotide-binding</keyword>
<dbReference type="EMBL" id="LMBR01000187">
    <property type="protein sequence ID" value="KUL23012.1"/>
    <property type="molecule type" value="Genomic_DNA"/>
</dbReference>
<dbReference type="GO" id="GO:0015408">
    <property type="term" value="F:ABC-type ferric iron transporter activity"/>
    <property type="evidence" value="ECO:0007669"/>
    <property type="project" value="InterPro"/>
</dbReference>
<dbReference type="SMART" id="SM00382">
    <property type="entry name" value="AAA"/>
    <property type="match status" value="1"/>
</dbReference>
<keyword evidence="1" id="KW-0813">Transport</keyword>
<dbReference type="GO" id="GO:0016887">
    <property type="term" value="F:ATP hydrolysis activity"/>
    <property type="evidence" value="ECO:0007669"/>
    <property type="project" value="InterPro"/>
</dbReference>
<evidence type="ECO:0000256" key="6">
    <source>
        <dbReference type="ARBA" id="ARBA00023004"/>
    </source>
</evidence>
<evidence type="ECO:0000259" key="9">
    <source>
        <dbReference type="PROSITE" id="PS50893"/>
    </source>
</evidence>
<dbReference type="PROSITE" id="PS50893">
    <property type="entry name" value="ABC_TRANSPORTER_2"/>
    <property type="match status" value="1"/>
</dbReference>
<evidence type="ECO:0000256" key="4">
    <source>
        <dbReference type="ARBA" id="ARBA00022741"/>
    </source>
</evidence>
<dbReference type="CDD" id="cd03259">
    <property type="entry name" value="ABC_Carb_Solutes_like"/>
    <property type="match status" value="1"/>
</dbReference>
<dbReference type="PROSITE" id="PS00211">
    <property type="entry name" value="ABC_TRANSPORTER_1"/>
    <property type="match status" value="1"/>
</dbReference>
<dbReference type="Gene3D" id="3.40.50.300">
    <property type="entry name" value="P-loop containing nucleotide triphosphate hydrolases"/>
    <property type="match status" value="1"/>
</dbReference>
<dbReference type="GO" id="GO:0005524">
    <property type="term" value="F:ATP binding"/>
    <property type="evidence" value="ECO:0007669"/>
    <property type="project" value="UniProtKB-KW"/>
</dbReference>
<gene>
    <name evidence="10" type="ORF">ASB62_07430</name>
</gene>
<dbReference type="Proteomes" id="UP000053937">
    <property type="component" value="Unassembled WGS sequence"/>
</dbReference>
<evidence type="ECO:0000256" key="2">
    <source>
        <dbReference type="ARBA" id="ARBA00022475"/>
    </source>
</evidence>
<keyword evidence="5" id="KW-0067">ATP-binding</keyword>
<dbReference type="Pfam" id="PF00005">
    <property type="entry name" value="ABC_tran"/>
    <property type="match status" value="1"/>
</dbReference>
<keyword evidence="8" id="KW-0472">Membrane</keyword>
<dbReference type="InterPro" id="IPR015853">
    <property type="entry name" value="ABC_transpr_FbpC"/>
</dbReference>
<dbReference type="OrthoDB" id="9802264at2"/>
<dbReference type="InterPro" id="IPR003593">
    <property type="entry name" value="AAA+_ATPase"/>
</dbReference>
<evidence type="ECO:0000256" key="3">
    <source>
        <dbReference type="ARBA" id="ARBA00022496"/>
    </source>
</evidence>
<evidence type="ECO:0000256" key="7">
    <source>
        <dbReference type="ARBA" id="ARBA00023065"/>
    </source>
</evidence>
<protein>
    <submittedName>
        <fullName evidence="10">GTPase</fullName>
    </submittedName>
</protein>
<dbReference type="InterPro" id="IPR017871">
    <property type="entry name" value="ABC_transporter-like_CS"/>
</dbReference>
<evidence type="ECO:0000256" key="5">
    <source>
        <dbReference type="ARBA" id="ARBA00022840"/>
    </source>
</evidence>
<evidence type="ECO:0000313" key="11">
    <source>
        <dbReference type="Proteomes" id="UP000053937"/>
    </source>
</evidence>
<sequence length="302" mass="33450">MIRITVEKKLSGAEGPFTLSIDLQMKPQSILTLYGKSGTGKTTLLRMLAGLVKPDSGRIEVNGEIWFDSSNGVCLPPQKRRVGMVFQDYALFPTMTVRQNLLFAQEKKEPRKVEEMLELTGLLALRDRYPGTLSGGQQQRVALARAILRAPDILLLDEPLSALDQKTRGQLQDEILKVHHRFGLSTLLVSHDKQEVFKLSDSVAVIKNGCITRTGTPHDVFLDRITSNKFSFVSTILSIRKVDCIYLAVIGAGNELVEVVLCERDAANLKPGDEVLVASKAFNPIVMKLKEATEPEDEIPPI</sequence>
<evidence type="ECO:0000256" key="8">
    <source>
        <dbReference type="ARBA" id="ARBA00023136"/>
    </source>
</evidence>
<proteinExistence type="predicted"/>
<keyword evidence="11" id="KW-1185">Reference proteome</keyword>
<keyword evidence="6" id="KW-0408">Iron</keyword>
<keyword evidence="3" id="KW-0410">Iron transport</keyword>
<dbReference type="PANTHER" id="PTHR42781:SF4">
    <property type="entry name" value="SPERMIDINE_PUTRESCINE IMPORT ATP-BINDING PROTEIN POTA"/>
    <property type="match status" value="1"/>
</dbReference>
<dbReference type="InterPro" id="IPR050093">
    <property type="entry name" value="ABC_SmlMolc_Importer"/>
</dbReference>
<dbReference type="RefSeq" id="WP_059139283.1">
    <property type="nucleotide sequence ID" value="NZ_LMBR01000187.1"/>
</dbReference>
<dbReference type="InterPro" id="IPR027417">
    <property type="entry name" value="P-loop_NTPase"/>
</dbReference>
<dbReference type="InterPro" id="IPR003439">
    <property type="entry name" value="ABC_transporter-like_ATP-bd"/>
</dbReference>
<dbReference type="SUPFAM" id="SSF52540">
    <property type="entry name" value="P-loop containing nucleoside triphosphate hydrolases"/>
    <property type="match status" value="1"/>
</dbReference>
<evidence type="ECO:0000256" key="1">
    <source>
        <dbReference type="ARBA" id="ARBA00022448"/>
    </source>
</evidence>
<name>A0A101JA47_CHLLI</name>
<evidence type="ECO:0000313" key="10">
    <source>
        <dbReference type="EMBL" id="KUL23012.1"/>
    </source>
</evidence>
<organism evidence="10 11">
    <name type="scientific">Chlorobium limicola</name>
    <dbReference type="NCBI Taxonomy" id="1092"/>
    <lineage>
        <taxon>Bacteria</taxon>
        <taxon>Pseudomonadati</taxon>
        <taxon>Chlorobiota</taxon>
        <taxon>Chlorobiia</taxon>
        <taxon>Chlorobiales</taxon>
        <taxon>Chlorobiaceae</taxon>
        <taxon>Chlorobium/Pelodictyon group</taxon>
        <taxon>Chlorobium</taxon>
    </lineage>
</organism>
<keyword evidence="2" id="KW-1003">Cell membrane</keyword>